<evidence type="ECO:0000256" key="6">
    <source>
        <dbReference type="ARBA" id="ARBA00022475"/>
    </source>
</evidence>
<keyword evidence="12" id="KW-1185">Reference proteome</keyword>
<gene>
    <name evidence="11" type="ORF">SAMN05216204_12087</name>
</gene>
<protein>
    <recommendedName>
        <fullName evidence="4">Nicotinamide riboside transporter PnuC</fullName>
    </recommendedName>
</protein>
<evidence type="ECO:0000256" key="2">
    <source>
        <dbReference type="ARBA" id="ARBA00004651"/>
    </source>
</evidence>
<dbReference type="STRING" id="1164594.SAMN05216204_12087"/>
<feature type="transmembrane region" description="Helical" evidence="10">
    <location>
        <begin position="110"/>
        <end position="131"/>
    </location>
</feature>
<dbReference type="Pfam" id="PF04973">
    <property type="entry name" value="NMN_transporter"/>
    <property type="match status" value="1"/>
</dbReference>
<evidence type="ECO:0000256" key="5">
    <source>
        <dbReference type="ARBA" id="ARBA00022448"/>
    </source>
</evidence>
<comment type="function">
    <text evidence="1">Required for nicotinamide riboside transport across the inner membrane.</text>
</comment>
<feature type="transmembrane region" description="Helical" evidence="10">
    <location>
        <begin position="86"/>
        <end position="104"/>
    </location>
</feature>
<keyword evidence="7 10" id="KW-0812">Transmembrane</keyword>
<evidence type="ECO:0000313" key="11">
    <source>
        <dbReference type="EMBL" id="SFD27017.1"/>
    </source>
</evidence>
<comment type="subcellular location">
    <subcellularLocation>
        <location evidence="2">Cell membrane</location>
        <topology evidence="2">Multi-pass membrane protein</topology>
    </subcellularLocation>
</comment>
<evidence type="ECO:0000256" key="3">
    <source>
        <dbReference type="ARBA" id="ARBA00006669"/>
    </source>
</evidence>
<dbReference type="AlphaFoldDB" id="A0A1I1QYF4"/>
<dbReference type="InterPro" id="IPR006419">
    <property type="entry name" value="NMN_transpt_PnuC"/>
</dbReference>
<dbReference type="OrthoDB" id="9791248at2"/>
<evidence type="ECO:0000313" key="12">
    <source>
        <dbReference type="Proteomes" id="UP000198639"/>
    </source>
</evidence>
<keyword evidence="9 10" id="KW-0472">Membrane</keyword>
<dbReference type="Proteomes" id="UP000198639">
    <property type="component" value="Unassembled WGS sequence"/>
</dbReference>
<proteinExistence type="inferred from homology"/>
<evidence type="ECO:0000256" key="1">
    <source>
        <dbReference type="ARBA" id="ARBA00002672"/>
    </source>
</evidence>
<keyword evidence="8 10" id="KW-1133">Transmembrane helix</keyword>
<feature type="transmembrane region" description="Helical" evidence="10">
    <location>
        <begin position="161"/>
        <end position="178"/>
    </location>
</feature>
<keyword evidence="5" id="KW-0813">Transport</keyword>
<evidence type="ECO:0000256" key="7">
    <source>
        <dbReference type="ARBA" id="ARBA00022692"/>
    </source>
</evidence>
<dbReference type="GO" id="GO:0034257">
    <property type="term" value="F:nicotinamide riboside transmembrane transporter activity"/>
    <property type="evidence" value="ECO:0007669"/>
    <property type="project" value="InterPro"/>
</dbReference>
<evidence type="ECO:0000256" key="4">
    <source>
        <dbReference type="ARBA" id="ARBA00017522"/>
    </source>
</evidence>
<sequence length="199" mass="21996">MTLLEIAANAFTAVAIVLAGRNSVHTWWTGIIGCTLFGLLFAQSRLYADVVLQVFFVGTSILGWWRWMRGRDGTPLPVTHAGVRTLLWMAPAGVAATAAYGALLHFYTNAYAPFVDSAVLVFSVIAQLLMMQRRIENWPVWLLVNTIAVPLYFSRELYLTSMLYAGFWVNAIVSWLWWRKLAARDAAAAAAAVPVSQAA</sequence>
<dbReference type="RefSeq" id="WP_091875655.1">
    <property type="nucleotide sequence ID" value="NZ_FOLD01000020.1"/>
</dbReference>
<reference evidence="12" key="1">
    <citation type="submission" date="2016-10" db="EMBL/GenBank/DDBJ databases">
        <authorList>
            <person name="Varghese N."/>
            <person name="Submissions S."/>
        </authorList>
    </citation>
    <scope>NUCLEOTIDE SEQUENCE [LARGE SCALE GENOMIC DNA]</scope>
    <source>
        <strain evidence="12">CGMCC 1.12041</strain>
    </source>
</reference>
<keyword evidence="6" id="KW-1003">Cell membrane</keyword>
<dbReference type="EMBL" id="FOLD01000020">
    <property type="protein sequence ID" value="SFD27017.1"/>
    <property type="molecule type" value="Genomic_DNA"/>
</dbReference>
<feature type="transmembrane region" description="Helical" evidence="10">
    <location>
        <begin position="46"/>
        <end position="65"/>
    </location>
</feature>
<dbReference type="GO" id="GO:0005886">
    <property type="term" value="C:plasma membrane"/>
    <property type="evidence" value="ECO:0007669"/>
    <property type="project" value="UniProtKB-SubCell"/>
</dbReference>
<evidence type="ECO:0000256" key="8">
    <source>
        <dbReference type="ARBA" id="ARBA00022989"/>
    </source>
</evidence>
<evidence type="ECO:0000256" key="9">
    <source>
        <dbReference type="ARBA" id="ARBA00023136"/>
    </source>
</evidence>
<organism evidence="11 12">
    <name type="scientific">Massilia yuzhufengensis</name>
    <dbReference type="NCBI Taxonomy" id="1164594"/>
    <lineage>
        <taxon>Bacteria</taxon>
        <taxon>Pseudomonadati</taxon>
        <taxon>Pseudomonadota</taxon>
        <taxon>Betaproteobacteria</taxon>
        <taxon>Burkholderiales</taxon>
        <taxon>Oxalobacteraceae</taxon>
        <taxon>Telluria group</taxon>
        <taxon>Massilia</taxon>
    </lineage>
</organism>
<dbReference type="NCBIfam" id="TIGR01528">
    <property type="entry name" value="NMN_trans_PnuC"/>
    <property type="match status" value="1"/>
</dbReference>
<evidence type="ECO:0000256" key="10">
    <source>
        <dbReference type="SAM" id="Phobius"/>
    </source>
</evidence>
<name>A0A1I1QYF4_9BURK</name>
<comment type="similarity">
    <text evidence="3">Belongs to the nicotinamide ribonucleoside (NR) uptake permease (TC 4.B.1) family.</text>
</comment>
<dbReference type="PANTHER" id="PTHR36122">
    <property type="entry name" value="NICOTINAMIDE RIBOSIDE TRANSPORTER PNUC"/>
    <property type="match status" value="1"/>
</dbReference>
<accession>A0A1I1QYF4</accession>
<dbReference type="PANTHER" id="PTHR36122:SF2">
    <property type="entry name" value="NICOTINAMIDE RIBOSIDE TRANSPORTER PNUC"/>
    <property type="match status" value="1"/>
</dbReference>